<comment type="catalytic activity">
    <reaction evidence="12">
        <text>2'-deoxyribonucleotide-(2'-deoxyribose 5'-phosphate)-2'-deoxyribonucleotide-DNA = a 3'-end 2'-deoxyribonucleotide-(2,3-dehydro-2,3-deoxyribose 5'-phosphate)-DNA + a 5'-end 5'-phospho-2'-deoxyribonucleoside-DNA + H(+)</text>
        <dbReference type="Rhea" id="RHEA:66592"/>
        <dbReference type="Rhea" id="RHEA-COMP:13180"/>
        <dbReference type="Rhea" id="RHEA-COMP:16897"/>
        <dbReference type="Rhea" id="RHEA-COMP:17067"/>
        <dbReference type="ChEBI" id="CHEBI:15378"/>
        <dbReference type="ChEBI" id="CHEBI:136412"/>
        <dbReference type="ChEBI" id="CHEBI:157695"/>
        <dbReference type="ChEBI" id="CHEBI:167181"/>
        <dbReference type="EC" id="4.2.99.18"/>
    </reaction>
</comment>
<dbReference type="AlphaFoldDB" id="A0A0A9YQW9"/>
<dbReference type="EC" id="4.2.99.18" evidence="3"/>
<comment type="subcellular location">
    <subcellularLocation>
        <location evidence="1">Nucleus</location>
    </subcellularLocation>
</comment>
<dbReference type="CDD" id="cd00056">
    <property type="entry name" value="ENDO3c"/>
    <property type="match status" value="1"/>
</dbReference>
<feature type="domain" description="HhH-GPD" evidence="15">
    <location>
        <begin position="123"/>
        <end position="303"/>
    </location>
</feature>
<feature type="compositionally biased region" description="Basic and acidic residues" evidence="14">
    <location>
        <begin position="312"/>
        <end position="330"/>
    </location>
</feature>
<proteinExistence type="inferred from homology"/>
<dbReference type="SUPFAM" id="SSF55945">
    <property type="entry name" value="TATA-box binding protein-like"/>
    <property type="match status" value="1"/>
</dbReference>
<sequence>MSVSGTINITKSSLNLKLMLEGGQCFRWTKQSENKWKGVASKILWVITQKEDHIEYLARSNKKITSSSCREFLKKYLRLDEDLESLYRKWSNADKHFADLAVDSPGLRMLNQEPIENIFSFICSSNNNIKRISSMVEKMCSLYGEKVFEDNGTSYLAFPSLERLAGEDVESTLRVSGFGYRAKFIPKSAKRLVELGGEKWLNELSSLPYEEAKRGLMKLDGVGPKVADCILLMSLGHLSAVPVDTHVFQLAAKYYLPHSKGALATSQKKSLSPKMYDEIQRRFLEIFGTYAGWAQTVLFCAELKMFQNEDKKCETNKSTKRELKRSRGNDTKTVTNGCEAFESNESRKKEGKRIKKNDESSDSIKNQGNANEHVKPRTRGRYRS</sequence>
<comment type="function">
    <text evidence="11">DNA repair enzyme that incises DNA at 8-oxoG residues. Excises 7,8-dihydro-8-oxoguanine and 2,6-diamino-4-hydroxy-5-N-methylformamidopyrimidine (FAPY) from damaged DNA. Has a beta-lyase activity that nicks DNA 3' to the lesion.</text>
</comment>
<gene>
    <name evidence="16" type="primary">Ogg1_3</name>
    <name evidence="16" type="ORF">CM83_91248</name>
</gene>
<dbReference type="SUPFAM" id="SSF48150">
    <property type="entry name" value="DNA-glycosylase"/>
    <property type="match status" value="1"/>
</dbReference>
<keyword evidence="5" id="KW-0378">Hydrolase</keyword>
<evidence type="ECO:0000256" key="7">
    <source>
        <dbReference type="ARBA" id="ARBA00023239"/>
    </source>
</evidence>
<dbReference type="Gene3D" id="3.30.310.40">
    <property type="match status" value="1"/>
</dbReference>
<evidence type="ECO:0000259" key="15">
    <source>
        <dbReference type="SMART" id="SM00478"/>
    </source>
</evidence>
<evidence type="ECO:0000256" key="14">
    <source>
        <dbReference type="SAM" id="MobiDB-lite"/>
    </source>
</evidence>
<reference evidence="16" key="1">
    <citation type="journal article" date="2014" name="PLoS ONE">
        <title>Transcriptome-Based Identification of ABC Transporters in the Western Tarnished Plant Bug Lygus hesperus.</title>
        <authorList>
            <person name="Hull J.J."/>
            <person name="Chaney K."/>
            <person name="Geib S.M."/>
            <person name="Fabrick J.A."/>
            <person name="Brent C.S."/>
            <person name="Walsh D."/>
            <person name="Lavine L.C."/>
        </authorList>
    </citation>
    <scope>NUCLEOTIDE SEQUENCE</scope>
</reference>
<evidence type="ECO:0000256" key="6">
    <source>
        <dbReference type="ARBA" id="ARBA00023204"/>
    </source>
</evidence>
<dbReference type="PANTHER" id="PTHR10242">
    <property type="entry name" value="8-OXOGUANINE DNA GLYCOSYLASE"/>
    <property type="match status" value="1"/>
</dbReference>
<evidence type="ECO:0000256" key="3">
    <source>
        <dbReference type="ARBA" id="ARBA00012720"/>
    </source>
</evidence>
<dbReference type="SMART" id="SM00478">
    <property type="entry name" value="ENDO3c"/>
    <property type="match status" value="1"/>
</dbReference>
<dbReference type="Pfam" id="PF00730">
    <property type="entry name" value="HhH-GPD"/>
    <property type="match status" value="1"/>
</dbReference>
<dbReference type="GO" id="GO:0006285">
    <property type="term" value="P:base-excision repair, AP site formation"/>
    <property type="evidence" value="ECO:0007669"/>
    <property type="project" value="TreeGrafter"/>
</dbReference>
<evidence type="ECO:0000256" key="10">
    <source>
        <dbReference type="ARBA" id="ARBA00023295"/>
    </source>
</evidence>
<protein>
    <recommendedName>
        <fullName evidence="13">N-glycosylase/DNA lyase</fullName>
        <ecNumber evidence="3">4.2.99.18</ecNumber>
    </recommendedName>
</protein>
<dbReference type="Pfam" id="PF07934">
    <property type="entry name" value="OGG_N"/>
    <property type="match status" value="1"/>
</dbReference>
<dbReference type="PANTHER" id="PTHR10242:SF2">
    <property type="entry name" value="N-GLYCOSYLASE_DNA LYASE"/>
    <property type="match status" value="1"/>
</dbReference>
<evidence type="ECO:0000256" key="12">
    <source>
        <dbReference type="ARBA" id="ARBA00044632"/>
    </source>
</evidence>
<evidence type="ECO:0000256" key="8">
    <source>
        <dbReference type="ARBA" id="ARBA00023242"/>
    </source>
</evidence>
<dbReference type="GO" id="GO:0140078">
    <property type="term" value="F:class I DNA-(apurinic or apyrimidinic site) endonuclease activity"/>
    <property type="evidence" value="ECO:0007669"/>
    <property type="project" value="UniProtKB-EC"/>
</dbReference>
<dbReference type="InterPro" id="IPR011257">
    <property type="entry name" value="DNA_glycosylase"/>
</dbReference>
<reference evidence="16" key="2">
    <citation type="submission" date="2014-07" db="EMBL/GenBank/DDBJ databases">
        <authorList>
            <person name="Hull J."/>
        </authorList>
    </citation>
    <scope>NUCLEOTIDE SEQUENCE</scope>
</reference>
<accession>A0A0A9YQW9</accession>
<evidence type="ECO:0000256" key="5">
    <source>
        <dbReference type="ARBA" id="ARBA00022801"/>
    </source>
</evidence>
<evidence type="ECO:0000256" key="4">
    <source>
        <dbReference type="ARBA" id="ARBA00022763"/>
    </source>
</evidence>
<keyword evidence="6" id="KW-0234">DNA repair</keyword>
<dbReference type="GO" id="GO:0034039">
    <property type="term" value="F:8-oxo-7,8-dihydroguanine DNA N-glycosylase activity"/>
    <property type="evidence" value="ECO:0007669"/>
    <property type="project" value="TreeGrafter"/>
</dbReference>
<organism evidence="16">
    <name type="scientific">Lygus hesperus</name>
    <name type="common">Western plant bug</name>
    <dbReference type="NCBI Taxonomy" id="30085"/>
    <lineage>
        <taxon>Eukaryota</taxon>
        <taxon>Metazoa</taxon>
        <taxon>Ecdysozoa</taxon>
        <taxon>Arthropoda</taxon>
        <taxon>Hexapoda</taxon>
        <taxon>Insecta</taxon>
        <taxon>Pterygota</taxon>
        <taxon>Neoptera</taxon>
        <taxon>Paraneoptera</taxon>
        <taxon>Hemiptera</taxon>
        <taxon>Heteroptera</taxon>
        <taxon>Panheteroptera</taxon>
        <taxon>Cimicomorpha</taxon>
        <taxon>Miridae</taxon>
        <taxon>Mirini</taxon>
        <taxon>Lygus</taxon>
    </lineage>
</organism>
<name>A0A0A9YQW9_LYGHE</name>
<dbReference type="InterPro" id="IPR012904">
    <property type="entry name" value="OGG_N"/>
</dbReference>
<dbReference type="GO" id="GO:0003684">
    <property type="term" value="F:damaged DNA binding"/>
    <property type="evidence" value="ECO:0007669"/>
    <property type="project" value="InterPro"/>
</dbReference>
<keyword evidence="7 16" id="KW-0456">Lyase</keyword>
<dbReference type="Gene3D" id="1.10.340.30">
    <property type="entry name" value="Hypothetical protein, domain 2"/>
    <property type="match status" value="1"/>
</dbReference>
<feature type="region of interest" description="Disordered" evidence="14">
    <location>
        <begin position="312"/>
        <end position="384"/>
    </location>
</feature>
<dbReference type="GO" id="GO:0006289">
    <property type="term" value="P:nucleotide-excision repair"/>
    <property type="evidence" value="ECO:0007669"/>
    <property type="project" value="InterPro"/>
</dbReference>
<dbReference type="InterPro" id="IPR052054">
    <property type="entry name" value="Oxidative_DNA_repair_enzyme"/>
</dbReference>
<keyword evidence="10" id="KW-0326">Glycosidase</keyword>
<keyword evidence="9" id="KW-0511">Multifunctional enzyme</keyword>
<dbReference type="InterPro" id="IPR023170">
    <property type="entry name" value="HhH_base_excis_C"/>
</dbReference>
<dbReference type="Gene3D" id="1.10.1670.10">
    <property type="entry name" value="Helix-hairpin-Helix base-excision DNA repair enzymes (C-terminal)"/>
    <property type="match status" value="1"/>
</dbReference>
<evidence type="ECO:0000256" key="13">
    <source>
        <dbReference type="ARBA" id="ARBA00073127"/>
    </source>
</evidence>
<evidence type="ECO:0000256" key="1">
    <source>
        <dbReference type="ARBA" id="ARBA00004123"/>
    </source>
</evidence>
<dbReference type="InterPro" id="IPR003265">
    <property type="entry name" value="HhH-GPD_domain"/>
</dbReference>
<dbReference type="EMBL" id="GBHO01011679">
    <property type="protein sequence ID" value="JAG31925.1"/>
    <property type="molecule type" value="Transcribed_RNA"/>
</dbReference>
<comment type="similarity">
    <text evidence="2">Belongs to the type-1 OGG1 family.</text>
</comment>
<evidence type="ECO:0000256" key="2">
    <source>
        <dbReference type="ARBA" id="ARBA00010679"/>
    </source>
</evidence>
<dbReference type="FunFam" id="1.10.340.30:FF:000006">
    <property type="entry name" value="N-glycosylase/DNA lyase isoform X2"/>
    <property type="match status" value="1"/>
</dbReference>
<keyword evidence="8" id="KW-0539">Nucleus</keyword>
<evidence type="ECO:0000256" key="11">
    <source>
        <dbReference type="ARBA" id="ARBA00025652"/>
    </source>
</evidence>
<evidence type="ECO:0000313" key="16">
    <source>
        <dbReference type="EMBL" id="JAG31925.1"/>
    </source>
</evidence>
<dbReference type="FunFam" id="1.10.1670.10:FF:000005">
    <property type="entry name" value="N-glycosylase/DNA lyase OGG1"/>
    <property type="match status" value="1"/>
</dbReference>
<dbReference type="GO" id="GO:0005634">
    <property type="term" value="C:nucleus"/>
    <property type="evidence" value="ECO:0007669"/>
    <property type="project" value="UniProtKB-SubCell"/>
</dbReference>
<evidence type="ECO:0000256" key="9">
    <source>
        <dbReference type="ARBA" id="ARBA00023268"/>
    </source>
</evidence>
<keyword evidence="4" id="KW-0227">DNA damage</keyword>